<dbReference type="GO" id="GO:0016020">
    <property type="term" value="C:membrane"/>
    <property type="evidence" value="ECO:0007669"/>
    <property type="project" value="UniProtKB-SubCell"/>
</dbReference>
<dbReference type="Pfam" id="PF00892">
    <property type="entry name" value="EamA"/>
    <property type="match status" value="2"/>
</dbReference>
<evidence type="ECO:0000313" key="8">
    <source>
        <dbReference type="EMBL" id="RJX37806.1"/>
    </source>
</evidence>
<evidence type="ECO:0000256" key="1">
    <source>
        <dbReference type="ARBA" id="ARBA00004127"/>
    </source>
</evidence>
<dbReference type="AlphaFoldDB" id="A0A3A6PDQ4"/>
<evidence type="ECO:0000256" key="3">
    <source>
        <dbReference type="ARBA" id="ARBA00022692"/>
    </source>
</evidence>
<dbReference type="SUPFAM" id="SSF103481">
    <property type="entry name" value="Multidrug resistance efflux transporter EmrE"/>
    <property type="match status" value="2"/>
</dbReference>
<comment type="caution">
    <text evidence="8">The sequence shown here is derived from an EMBL/GenBank/DDBJ whole genome shotgun (WGS) entry which is preliminary data.</text>
</comment>
<feature type="transmembrane region" description="Helical" evidence="6">
    <location>
        <begin position="67"/>
        <end position="86"/>
    </location>
</feature>
<feature type="transmembrane region" description="Helical" evidence="6">
    <location>
        <begin position="206"/>
        <end position="224"/>
    </location>
</feature>
<keyword evidence="9" id="KW-1185">Reference proteome</keyword>
<feature type="transmembrane region" description="Helical" evidence="6">
    <location>
        <begin position="149"/>
        <end position="167"/>
    </location>
</feature>
<dbReference type="OrthoDB" id="9813604at2"/>
<sequence length="308" mass="33367">MIEVAMKNGVLMALLSAFVFSVMNALVKEVSGTIPAAEIAFFRGLIGTILVVALMRHQQIAFSRKGIPMLVFRGMMGGLYMLAFFFTLAKLPLTDASILAQLAPIFVILLSALFLKEKLSARAKAMLLIIFLGAFILLKPGAYSSYSAYALVGLLSALFSAAASISIRYLSQKHSAYEIVFYFTVTSSLVALPFVHLFVMPDTRELVLLLLIGIVSLIGQLFLTKAFTHESAVVVQVVSYFGLMLNAMFGYLFWSETPDAATIIGGILIVAGCIALTAAKSGGAKAAAAKRFIIPRKEEQEDEERTIL</sequence>
<comment type="similarity">
    <text evidence="2">Belongs to the EamA transporter family.</text>
</comment>
<reference evidence="8 9" key="1">
    <citation type="submission" date="2018-09" db="EMBL/GenBank/DDBJ databases">
        <title>Paenibacillus aracenensis nov. sp. isolated from a cave in southern Spain.</title>
        <authorList>
            <person name="Jurado V."/>
            <person name="Gutierrez-Patricio S."/>
            <person name="Gonzalez-Pimentel J.L."/>
            <person name="Miller A.Z."/>
            <person name="Laiz L."/>
            <person name="Saiz-Jimenez C."/>
        </authorList>
    </citation>
    <scope>NUCLEOTIDE SEQUENCE [LARGE SCALE GENOMIC DNA]</scope>
    <source>
        <strain evidence="8 9">JCM 19203</strain>
    </source>
</reference>
<protein>
    <submittedName>
        <fullName evidence="8">DMT family transporter</fullName>
    </submittedName>
</protein>
<gene>
    <name evidence="8" type="ORF">D3P09_20935</name>
</gene>
<evidence type="ECO:0000313" key="9">
    <source>
        <dbReference type="Proteomes" id="UP000267798"/>
    </source>
</evidence>
<feature type="transmembrane region" description="Helical" evidence="6">
    <location>
        <begin position="260"/>
        <end position="279"/>
    </location>
</feature>
<keyword evidence="4 6" id="KW-1133">Transmembrane helix</keyword>
<feature type="transmembrane region" description="Helical" evidence="6">
    <location>
        <begin position="231"/>
        <end position="254"/>
    </location>
</feature>
<keyword evidence="5 6" id="KW-0472">Membrane</keyword>
<name>A0A3A6PDQ4_9BACL</name>
<evidence type="ECO:0000256" key="5">
    <source>
        <dbReference type="ARBA" id="ARBA00023136"/>
    </source>
</evidence>
<feature type="transmembrane region" description="Helical" evidence="6">
    <location>
        <begin position="127"/>
        <end position="143"/>
    </location>
</feature>
<proteinExistence type="inferred from homology"/>
<evidence type="ECO:0000256" key="4">
    <source>
        <dbReference type="ARBA" id="ARBA00022989"/>
    </source>
</evidence>
<feature type="domain" description="EamA" evidence="7">
    <location>
        <begin position="8"/>
        <end position="138"/>
    </location>
</feature>
<keyword evidence="3 6" id="KW-0812">Transmembrane</keyword>
<dbReference type="EMBL" id="QXQB01000005">
    <property type="protein sequence ID" value="RJX37806.1"/>
    <property type="molecule type" value="Genomic_DNA"/>
</dbReference>
<dbReference type="InterPro" id="IPR000620">
    <property type="entry name" value="EamA_dom"/>
</dbReference>
<dbReference type="Proteomes" id="UP000267798">
    <property type="component" value="Unassembled WGS sequence"/>
</dbReference>
<feature type="transmembrane region" description="Helical" evidence="6">
    <location>
        <begin position="179"/>
        <end position="200"/>
    </location>
</feature>
<evidence type="ECO:0000256" key="6">
    <source>
        <dbReference type="SAM" id="Phobius"/>
    </source>
</evidence>
<dbReference type="PANTHER" id="PTHR22911">
    <property type="entry name" value="ACYL-MALONYL CONDENSING ENZYME-RELATED"/>
    <property type="match status" value="1"/>
</dbReference>
<dbReference type="PANTHER" id="PTHR22911:SF6">
    <property type="entry name" value="SOLUTE CARRIER FAMILY 35 MEMBER G1"/>
    <property type="match status" value="1"/>
</dbReference>
<comment type="subcellular location">
    <subcellularLocation>
        <location evidence="1">Endomembrane system</location>
        <topology evidence="1">Multi-pass membrane protein</topology>
    </subcellularLocation>
</comment>
<organism evidence="8 9">
    <name type="scientific">Paenibacillus pinisoli</name>
    <dbReference type="NCBI Taxonomy" id="1276110"/>
    <lineage>
        <taxon>Bacteria</taxon>
        <taxon>Bacillati</taxon>
        <taxon>Bacillota</taxon>
        <taxon>Bacilli</taxon>
        <taxon>Bacillales</taxon>
        <taxon>Paenibacillaceae</taxon>
        <taxon>Paenibacillus</taxon>
    </lineage>
</organism>
<feature type="transmembrane region" description="Helical" evidence="6">
    <location>
        <begin position="34"/>
        <end position="55"/>
    </location>
</feature>
<accession>A0A3A6PDQ4</accession>
<feature type="transmembrane region" description="Helical" evidence="6">
    <location>
        <begin position="98"/>
        <end position="115"/>
    </location>
</feature>
<dbReference type="InterPro" id="IPR037185">
    <property type="entry name" value="EmrE-like"/>
</dbReference>
<feature type="domain" description="EamA" evidence="7">
    <location>
        <begin position="150"/>
        <end position="276"/>
    </location>
</feature>
<evidence type="ECO:0000259" key="7">
    <source>
        <dbReference type="Pfam" id="PF00892"/>
    </source>
</evidence>
<evidence type="ECO:0000256" key="2">
    <source>
        <dbReference type="ARBA" id="ARBA00007362"/>
    </source>
</evidence>